<comment type="caution">
    <text evidence="3">The sequence shown here is derived from an EMBL/GenBank/DDBJ whole genome shotgun (WGS) entry which is preliminary data.</text>
</comment>
<dbReference type="Pfam" id="PF22936">
    <property type="entry name" value="Pol_BBD"/>
    <property type="match status" value="1"/>
</dbReference>
<dbReference type="EMBL" id="JAVHJL010000012">
    <property type="protein sequence ID" value="KAK6495835.1"/>
    <property type="molecule type" value="Genomic_DNA"/>
</dbReference>
<feature type="domain" description="Retrovirus-related Pol polyprotein from transposon TNT 1-94-like beta-barrel" evidence="2">
    <location>
        <begin position="102"/>
        <end position="183"/>
    </location>
</feature>
<evidence type="ECO:0000313" key="3">
    <source>
        <dbReference type="EMBL" id="KAK6495835.1"/>
    </source>
</evidence>
<protein>
    <recommendedName>
        <fullName evidence="2">Retrovirus-related Pol polyprotein from transposon TNT 1-94-like beta-barrel domain-containing protein</fullName>
    </recommendedName>
</protein>
<evidence type="ECO:0000313" key="4">
    <source>
        <dbReference type="Proteomes" id="UP001370758"/>
    </source>
</evidence>
<organism evidence="3 4">
    <name type="scientific">Arthrobotrys musiformis</name>
    <dbReference type="NCBI Taxonomy" id="47236"/>
    <lineage>
        <taxon>Eukaryota</taxon>
        <taxon>Fungi</taxon>
        <taxon>Dikarya</taxon>
        <taxon>Ascomycota</taxon>
        <taxon>Pezizomycotina</taxon>
        <taxon>Orbiliomycetes</taxon>
        <taxon>Orbiliales</taxon>
        <taxon>Orbiliaceae</taxon>
        <taxon>Arthrobotrys</taxon>
    </lineage>
</organism>
<evidence type="ECO:0000259" key="2">
    <source>
        <dbReference type="Pfam" id="PF22936"/>
    </source>
</evidence>
<dbReference type="AlphaFoldDB" id="A0AAV9VXM4"/>
<evidence type="ECO:0000256" key="1">
    <source>
        <dbReference type="SAM" id="MobiDB-lite"/>
    </source>
</evidence>
<reference evidence="3 4" key="1">
    <citation type="submission" date="2023-08" db="EMBL/GenBank/DDBJ databases">
        <authorList>
            <person name="Palmer J.M."/>
        </authorList>
    </citation>
    <scope>NUCLEOTIDE SEQUENCE [LARGE SCALE GENOMIC DNA]</scope>
    <source>
        <strain evidence="3 4">TWF481</strain>
    </source>
</reference>
<accession>A0AAV9VXM4</accession>
<gene>
    <name evidence="3" type="ORF">TWF481_002880</name>
</gene>
<name>A0AAV9VXM4_9PEZI</name>
<feature type="compositionally biased region" description="Polar residues" evidence="1">
    <location>
        <begin position="60"/>
        <end position="70"/>
    </location>
</feature>
<sequence length="244" mass="26990">MQQVAHKTPVSGHHDTSDCYTLKGYPADSSRRGNSNPRRARGNNFRGRGNRGNFGGRGGTHQSPNTNSVTLPEEEPVNHTEGTYMADVGTYLSENSESQLNWLLDTACARHLTPDESDFVEIRPCNRKMVMGNGTTTPVHGIGTLRLTLSINGRPETVQFTNAYWVPQFKAKLLPLGQLEPKGVSYRKGPLGLELYNETTGATIVQTRRLPNNLYEILMQCTPMSPTTPLHLTVQVNVARTLDE</sequence>
<keyword evidence="4" id="KW-1185">Reference proteome</keyword>
<dbReference type="Proteomes" id="UP001370758">
    <property type="component" value="Unassembled WGS sequence"/>
</dbReference>
<feature type="compositionally biased region" description="Gly residues" evidence="1">
    <location>
        <begin position="50"/>
        <end position="59"/>
    </location>
</feature>
<dbReference type="InterPro" id="IPR054722">
    <property type="entry name" value="PolX-like_BBD"/>
</dbReference>
<proteinExistence type="predicted"/>
<feature type="region of interest" description="Disordered" evidence="1">
    <location>
        <begin position="1"/>
        <end position="74"/>
    </location>
</feature>